<evidence type="ECO:0000256" key="1">
    <source>
        <dbReference type="SAM" id="MobiDB-lite"/>
    </source>
</evidence>
<comment type="caution">
    <text evidence="2">The sequence shown here is derived from an EMBL/GenBank/DDBJ whole genome shotgun (WGS) entry which is preliminary data.</text>
</comment>
<dbReference type="Proteomes" id="UP001153269">
    <property type="component" value="Unassembled WGS sequence"/>
</dbReference>
<gene>
    <name evidence="2" type="ORF">PLEPLA_LOCUS5722</name>
</gene>
<sequence>MPPLTPSREPETRADRASSSALTLEMVPVRVHKVTVDIREMNQLNFPLKNSSFAVVSHSHRVFVSGLIACPTRAERFQHRSPWTAIDSGLQSDRQTVQHRTALTQFIIEPSVTRVSKKSGCASQS</sequence>
<feature type="region of interest" description="Disordered" evidence="1">
    <location>
        <begin position="1"/>
        <end position="20"/>
    </location>
</feature>
<dbReference type="EMBL" id="CADEAL010000291">
    <property type="protein sequence ID" value="CAB1417900.1"/>
    <property type="molecule type" value="Genomic_DNA"/>
</dbReference>
<proteinExistence type="predicted"/>
<name>A0A9N7Y4E0_PLEPL</name>
<protein>
    <submittedName>
        <fullName evidence="2">Uncharacterized protein</fullName>
    </submittedName>
</protein>
<keyword evidence="3" id="KW-1185">Reference proteome</keyword>
<accession>A0A9N7Y4E0</accession>
<evidence type="ECO:0000313" key="3">
    <source>
        <dbReference type="Proteomes" id="UP001153269"/>
    </source>
</evidence>
<organism evidence="2 3">
    <name type="scientific">Pleuronectes platessa</name>
    <name type="common">European plaice</name>
    <dbReference type="NCBI Taxonomy" id="8262"/>
    <lineage>
        <taxon>Eukaryota</taxon>
        <taxon>Metazoa</taxon>
        <taxon>Chordata</taxon>
        <taxon>Craniata</taxon>
        <taxon>Vertebrata</taxon>
        <taxon>Euteleostomi</taxon>
        <taxon>Actinopterygii</taxon>
        <taxon>Neopterygii</taxon>
        <taxon>Teleostei</taxon>
        <taxon>Neoteleostei</taxon>
        <taxon>Acanthomorphata</taxon>
        <taxon>Carangaria</taxon>
        <taxon>Pleuronectiformes</taxon>
        <taxon>Pleuronectoidei</taxon>
        <taxon>Pleuronectidae</taxon>
        <taxon>Pleuronectes</taxon>
    </lineage>
</organism>
<evidence type="ECO:0000313" key="2">
    <source>
        <dbReference type="EMBL" id="CAB1417900.1"/>
    </source>
</evidence>
<dbReference type="AlphaFoldDB" id="A0A9N7Y4E0"/>
<reference evidence="2" key="1">
    <citation type="submission" date="2020-03" db="EMBL/GenBank/DDBJ databases">
        <authorList>
            <person name="Weist P."/>
        </authorList>
    </citation>
    <scope>NUCLEOTIDE SEQUENCE</scope>
</reference>